<dbReference type="AlphaFoldDB" id="A0A210QM16"/>
<feature type="compositionally biased region" description="Polar residues" evidence="1">
    <location>
        <begin position="348"/>
        <end position="368"/>
    </location>
</feature>
<feature type="signal peptide" evidence="2">
    <location>
        <begin position="1"/>
        <end position="19"/>
    </location>
</feature>
<dbReference type="PANTHER" id="PTHR37431">
    <property type="entry name" value="PROTEIN CBG06927"/>
    <property type="match status" value="1"/>
</dbReference>
<gene>
    <name evidence="3" type="ORF">KP79_PYT07039</name>
</gene>
<keyword evidence="4" id="KW-1185">Reference proteome</keyword>
<feature type="compositionally biased region" description="Low complexity" evidence="1">
    <location>
        <begin position="787"/>
        <end position="891"/>
    </location>
</feature>
<proteinExistence type="predicted"/>
<sequence length="1070" mass="115901">MKVILSIVVSATLIVTAFGQACDLQLLGTCLQSALTEWPSFHDFINHSSRGQLPNVTSDELATLCNITTELGECVGNGLADCPREQALPFELIMSSTAFICNTKDEFFANNLCLSDPSFMSETISCLDLYDFSISETLQSSERISETCSLLGGVQPCVTSSAAANCGSRASEYMTAYMTTLTGPVQDLLSCQTQQILTEQPPVRESQTTPSQVAGIPTEPNTLPTVSSKPTLNQSIVPSEPESRNTTPESEPESASFPETTPVVFGTSFTETTTTVFEPSTAPIVGSSTDVTTPKIIASTFSTAQENSAELTTTSTTTELTTNAPMKVATSSAMESATSSSMELTTSVASETPTTSFTMEPRTSTTMEPTMESKTSTTMEPKTTSTLKLTTSTTMEPTTTTTKEPTTMEPTTMEPTTTEPTTMEPTTMEPTTMEPTTMEPTTMEPTTMEPTTMEPTTMEPTTMEPTTMEPTTMEPTTMESTTMEPSTSTTMELTTSATLEHTTSTTVEPSTSTTMEPATNTTFEPSTSTTMEPTTSTTMEQTPSTTMEPTTTSTMKPTKSTTMEPITSTTMESTTSSIMEPTTFEMDIGSEISCDNTVIAQCIVNSIGASPFYSQMLEASTTGVFPQLSSIELEELCMSVGALDTCLEVETQGCTGAHLLQYTSLRHTFNYVCGSGKQAFLQTAECFAEPDIVTNTQACLMEPTQEISSLVSIIAFSPDLFLESQRLCSLLQTTTYCFVNAASNHCSREQAVSVLRYMSNVIEPTRRFFACLLDEITLPPVVEDMTTEWTTTEPAPTTEKTTSAEVTTTEPAPTSEKTTTAESTTTEPAPTTEKTTSEEATTTEPASTSKKTTTAESTTTEPASTTEKTTSEEATTTEPASTSEKTISEEATTTEKHTTTEQPMTTKDVSTTEQATTTVESIKTDQTMTTGQSTTTERSTTTEDITTSTLNPFITSPETTTASMPMDEPKLCFNCRYHGRFDFKKEEIAEKVDQYCIANGYRGFCPIDTCRCIDPDTEVLVPVCEVRGLYRRVAGYKEWCERMCHQGYCKIDPCDCHMEPRRSDNQLSPA</sequence>
<dbReference type="PROSITE" id="PS51257">
    <property type="entry name" value="PROKAR_LIPOPROTEIN"/>
    <property type="match status" value="1"/>
</dbReference>
<evidence type="ECO:0000256" key="2">
    <source>
        <dbReference type="SAM" id="SignalP"/>
    </source>
</evidence>
<reference evidence="3 4" key="1">
    <citation type="journal article" date="2017" name="Nat. Ecol. Evol.">
        <title>Scallop genome provides insights into evolution of bilaterian karyotype and development.</title>
        <authorList>
            <person name="Wang S."/>
            <person name="Zhang J."/>
            <person name="Jiao W."/>
            <person name="Li J."/>
            <person name="Xun X."/>
            <person name="Sun Y."/>
            <person name="Guo X."/>
            <person name="Huan P."/>
            <person name="Dong B."/>
            <person name="Zhang L."/>
            <person name="Hu X."/>
            <person name="Sun X."/>
            <person name="Wang J."/>
            <person name="Zhao C."/>
            <person name="Wang Y."/>
            <person name="Wang D."/>
            <person name="Huang X."/>
            <person name="Wang R."/>
            <person name="Lv J."/>
            <person name="Li Y."/>
            <person name="Zhang Z."/>
            <person name="Liu B."/>
            <person name="Lu W."/>
            <person name="Hui Y."/>
            <person name="Liang J."/>
            <person name="Zhou Z."/>
            <person name="Hou R."/>
            <person name="Li X."/>
            <person name="Liu Y."/>
            <person name="Li H."/>
            <person name="Ning X."/>
            <person name="Lin Y."/>
            <person name="Zhao L."/>
            <person name="Xing Q."/>
            <person name="Dou J."/>
            <person name="Li Y."/>
            <person name="Mao J."/>
            <person name="Guo H."/>
            <person name="Dou H."/>
            <person name="Li T."/>
            <person name="Mu C."/>
            <person name="Jiang W."/>
            <person name="Fu Q."/>
            <person name="Fu X."/>
            <person name="Miao Y."/>
            <person name="Liu J."/>
            <person name="Yu Q."/>
            <person name="Li R."/>
            <person name="Liao H."/>
            <person name="Li X."/>
            <person name="Kong Y."/>
            <person name="Jiang Z."/>
            <person name="Chourrout D."/>
            <person name="Li R."/>
            <person name="Bao Z."/>
        </authorList>
    </citation>
    <scope>NUCLEOTIDE SEQUENCE [LARGE SCALE GENOMIC DNA]</scope>
    <source>
        <strain evidence="3 4">PY_sf001</strain>
    </source>
</reference>
<feature type="chain" id="PRO_5013278848" evidence="2">
    <location>
        <begin position="20"/>
        <end position="1070"/>
    </location>
</feature>
<feature type="region of interest" description="Disordered" evidence="1">
    <location>
        <begin position="344"/>
        <end position="575"/>
    </location>
</feature>
<comment type="caution">
    <text evidence="3">The sequence shown here is derived from an EMBL/GenBank/DDBJ whole genome shotgun (WGS) entry which is preliminary data.</text>
</comment>
<organism evidence="3 4">
    <name type="scientific">Mizuhopecten yessoensis</name>
    <name type="common">Japanese scallop</name>
    <name type="synonym">Patinopecten yessoensis</name>
    <dbReference type="NCBI Taxonomy" id="6573"/>
    <lineage>
        <taxon>Eukaryota</taxon>
        <taxon>Metazoa</taxon>
        <taxon>Spiralia</taxon>
        <taxon>Lophotrochozoa</taxon>
        <taxon>Mollusca</taxon>
        <taxon>Bivalvia</taxon>
        <taxon>Autobranchia</taxon>
        <taxon>Pteriomorphia</taxon>
        <taxon>Pectinida</taxon>
        <taxon>Pectinoidea</taxon>
        <taxon>Pectinidae</taxon>
        <taxon>Mizuhopecten</taxon>
    </lineage>
</organism>
<dbReference type="EMBL" id="NEDP02002949">
    <property type="protein sequence ID" value="OWF49772.1"/>
    <property type="molecule type" value="Genomic_DNA"/>
</dbReference>
<dbReference type="PANTHER" id="PTHR37431:SF5">
    <property type="entry name" value="PROTEIN CBG06905"/>
    <property type="match status" value="1"/>
</dbReference>
<dbReference type="Proteomes" id="UP000242188">
    <property type="component" value="Unassembled WGS sequence"/>
</dbReference>
<evidence type="ECO:0000313" key="4">
    <source>
        <dbReference type="Proteomes" id="UP000242188"/>
    </source>
</evidence>
<keyword evidence="2" id="KW-0732">Signal</keyword>
<feature type="region of interest" description="Disordered" evidence="1">
    <location>
        <begin position="784"/>
        <end position="944"/>
    </location>
</feature>
<feature type="region of interest" description="Disordered" evidence="1">
    <location>
        <begin position="199"/>
        <end position="261"/>
    </location>
</feature>
<feature type="compositionally biased region" description="Polar residues" evidence="1">
    <location>
        <begin position="907"/>
        <end position="921"/>
    </location>
</feature>
<feature type="compositionally biased region" description="Low complexity" evidence="1">
    <location>
        <begin position="924"/>
        <end position="944"/>
    </location>
</feature>
<evidence type="ECO:0000313" key="3">
    <source>
        <dbReference type="EMBL" id="OWF49772.1"/>
    </source>
</evidence>
<feature type="compositionally biased region" description="Low complexity" evidence="1">
    <location>
        <begin position="521"/>
        <end position="575"/>
    </location>
</feature>
<evidence type="ECO:0000256" key="1">
    <source>
        <dbReference type="SAM" id="MobiDB-lite"/>
    </source>
</evidence>
<dbReference type="STRING" id="6573.A0A210QM16"/>
<feature type="compositionally biased region" description="Polar residues" evidence="1">
    <location>
        <begin position="219"/>
        <end position="237"/>
    </location>
</feature>
<dbReference type="OrthoDB" id="10545518at2759"/>
<accession>A0A210QM16</accession>
<name>A0A210QM16_MIZYE</name>
<protein>
    <submittedName>
        <fullName evidence="3">Uncharacterized protein</fullName>
    </submittedName>
</protein>
<feature type="compositionally biased region" description="Low complexity" evidence="1">
    <location>
        <begin position="246"/>
        <end position="261"/>
    </location>
</feature>
<feature type="compositionally biased region" description="Low complexity" evidence="1">
    <location>
        <begin position="373"/>
        <end position="514"/>
    </location>
</feature>